<dbReference type="Proteomes" id="UP000291022">
    <property type="component" value="Unassembled WGS sequence"/>
</dbReference>
<dbReference type="PANTHER" id="PTHR15289:SF3">
    <property type="entry name" value="TASTIN"/>
    <property type="match status" value="1"/>
</dbReference>
<evidence type="ECO:0000256" key="1">
    <source>
        <dbReference type="SAM" id="MobiDB-lite"/>
    </source>
</evidence>
<reference evidence="2" key="2">
    <citation type="submission" date="2025-08" db="UniProtKB">
        <authorList>
            <consortium name="Ensembl"/>
        </authorList>
    </citation>
    <scope>IDENTIFICATION</scope>
</reference>
<organism evidence="2 3">
    <name type="scientific">Ursus americanus</name>
    <name type="common">American black bear</name>
    <name type="synonym">Euarctos americanus</name>
    <dbReference type="NCBI Taxonomy" id="9643"/>
    <lineage>
        <taxon>Eukaryota</taxon>
        <taxon>Metazoa</taxon>
        <taxon>Chordata</taxon>
        <taxon>Craniata</taxon>
        <taxon>Vertebrata</taxon>
        <taxon>Euteleostomi</taxon>
        <taxon>Mammalia</taxon>
        <taxon>Eutheria</taxon>
        <taxon>Laurasiatheria</taxon>
        <taxon>Carnivora</taxon>
        <taxon>Caniformia</taxon>
        <taxon>Ursidae</taxon>
        <taxon>Ursus</taxon>
    </lineage>
</organism>
<dbReference type="Ensembl" id="ENSUAMT00000020629.1">
    <property type="protein sequence ID" value="ENSUAMP00000018434.1"/>
    <property type="gene ID" value="ENSUAMG00000014620.1"/>
</dbReference>
<evidence type="ECO:0000313" key="3">
    <source>
        <dbReference type="Proteomes" id="UP000291022"/>
    </source>
</evidence>
<sequence>MTTLQATKNPVLRGVSPTPSKIPVRSQRRPPLPTVKPCALDQENQDPKRLQGP</sequence>
<evidence type="ECO:0008006" key="4">
    <source>
        <dbReference type="Google" id="ProtNLM"/>
    </source>
</evidence>
<protein>
    <recommendedName>
        <fullName evidence="4">Trophinin associated protein</fullName>
    </recommendedName>
</protein>
<name>A0A452RHQ1_URSAM</name>
<dbReference type="AlphaFoldDB" id="A0A452RHQ1"/>
<feature type="region of interest" description="Disordered" evidence="1">
    <location>
        <begin position="1"/>
        <end position="53"/>
    </location>
</feature>
<dbReference type="InterPro" id="IPR026133">
    <property type="entry name" value="Tastin"/>
</dbReference>
<proteinExistence type="predicted"/>
<reference evidence="2" key="3">
    <citation type="submission" date="2025-09" db="UniProtKB">
        <authorList>
            <consortium name="Ensembl"/>
        </authorList>
    </citation>
    <scope>IDENTIFICATION</scope>
</reference>
<evidence type="ECO:0000313" key="2">
    <source>
        <dbReference type="Ensembl" id="ENSUAMP00000018434.1"/>
    </source>
</evidence>
<keyword evidence="3" id="KW-1185">Reference proteome</keyword>
<reference evidence="3" key="1">
    <citation type="submission" date="2016-06" db="EMBL/GenBank/DDBJ databases">
        <title>De novo assembly and RNA-Seq shows season-dependent expression and editing in black bear kidneys.</title>
        <authorList>
            <person name="Korstanje R."/>
            <person name="Srivastava A."/>
            <person name="Sarsani V.K."/>
            <person name="Sheehan S.M."/>
            <person name="Seger R.L."/>
            <person name="Barter M.E."/>
            <person name="Lindqvist C."/>
            <person name="Brody L.C."/>
            <person name="Mullikin J.C."/>
        </authorList>
    </citation>
    <scope>NUCLEOTIDE SEQUENCE [LARGE SCALE GENOMIC DNA]</scope>
</reference>
<dbReference type="STRING" id="9643.ENSUAMP00000018434"/>
<dbReference type="PANTHER" id="PTHR15289">
    <property type="entry name" value="TASTIN"/>
    <property type="match status" value="1"/>
</dbReference>
<accession>A0A452RHQ1</accession>
<dbReference type="GeneTree" id="ENSGT00950000185831"/>